<dbReference type="InterPro" id="IPR052095">
    <property type="entry name" value="UNC-13_domain"/>
</dbReference>
<dbReference type="InterPro" id="IPR000008">
    <property type="entry name" value="C2_dom"/>
</dbReference>
<dbReference type="GO" id="GO:0006887">
    <property type="term" value="P:exocytosis"/>
    <property type="evidence" value="ECO:0007669"/>
    <property type="project" value="UniProtKB-KW"/>
</dbReference>
<evidence type="ECO:0000313" key="11">
    <source>
        <dbReference type="Proteomes" id="UP000007819"/>
    </source>
</evidence>
<dbReference type="PROSITE" id="PS51258">
    <property type="entry name" value="MHD1"/>
    <property type="match status" value="1"/>
</dbReference>
<protein>
    <submittedName>
        <fullName evidence="10">Uncharacterized protein</fullName>
    </submittedName>
</protein>
<keyword evidence="4" id="KW-0268">Exocytosis</keyword>
<dbReference type="InterPro" id="IPR035892">
    <property type="entry name" value="C2_domain_sf"/>
</dbReference>
<evidence type="ECO:0000313" key="10">
    <source>
        <dbReference type="EnsemblMetazoa" id="XP_008184972.1"/>
    </source>
</evidence>
<dbReference type="Pfam" id="PF00168">
    <property type="entry name" value="C2"/>
    <property type="match status" value="2"/>
</dbReference>
<dbReference type="InterPro" id="IPR014772">
    <property type="entry name" value="Munc13_dom-2"/>
</dbReference>
<dbReference type="Gene3D" id="2.60.40.150">
    <property type="entry name" value="C2 domain"/>
    <property type="match status" value="2"/>
</dbReference>
<comment type="similarity">
    <text evidence="3">Belongs to the unc-13 family.</text>
</comment>
<dbReference type="PANTHER" id="PTHR45999:SF2">
    <property type="entry name" value="PROTEIN UNC-13 HOMOLOG 4B"/>
    <property type="match status" value="1"/>
</dbReference>
<dbReference type="EnsemblMetazoa" id="XM_008186750.3">
    <property type="protein sequence ID" value="XP_008184972.1"/>
    <property type="gene ID" value="LOC100160584"/>
</dbReference>
<accession>A0A8R2B7G3</accession>
<dbReference type="AlphaFoldDB" id="A0A8R2B7G3"/>
<dbReference type="GO" id="GO:0005770">
    <property type="term" value="C:late endosome"/>
    <property type="evidence" value="ECO:0007669"/>
    <property type="project" value="UniProtKB-SubCell"/>
</dbReference>
<dbReference type="GO" id="GO:0099503">
    <property type="term" value="C:secretory vesicle"/>
    <property type="evidence" value="ECO:0007669"/>
    <property type="project" value="TreeGrafter"/>
</dbReference>
<dbReference type="PRINTS" id="PR00360">
    <property type="entry name" value="C2DOMAIN"/>
</dbReference>
<evidence type="ECO:0000256" key="6">
    <source>
        <dbReference type="ARBA" id="ARBA00022753"/>
    </source>
</evidence>
<dbReference type="OrthoDB" id="67700at2759"/>
<sequence length="1072" mass="123623">MKSNFKAKQFNFRGVKKEEIQRQNENQIQYMTINELYEEVLHEILHCIGMEKNCLNQENIIEFARKAFKIEQETHEAIYQAVIEKEAPNIMLNIEIIEGKDIKPKDANGSSDPFCTLFLSSTQQHRYNTSVKSETLRPVWEEHFSLPVETPADDILCVEVWDFDPAETVKEKVTKVGKIKGFKGMRRFMKEIAVTATNGKHDNEIIGGTLIPLKTIPSRGQIAWYSLEKKGKGKPQGNLLLKLSFGSEKNKQVAAQEHRHLLRVLLAYQMNLQKPETNSWMGDFLPESSLIIQQHVVQSNISAVDECLGQWIEFINAHVLSPVVNFKVFSDLMDSLAKSITAGRLSNEELKMFWQSSKKILPFCFNAIRMIRKKSADDEQSLNQTEYVLNILRNLTSLELPNDLDLFPSDVYGWLLPRENNRDIKSTLHDAVVHGAVDWHVHILENNKPDDYTDEGQMKLQLKIIQLLKLDLQRAVEFHNKLFIKKMQFPYASTLFSIYECKISEMCEPFITRICLNMKPINFEENGRFQVENDPLAMGTSLFELYMGIQKFVDLGKNDCHADLESSHLVKYHIWFQQGVARWLDIAAYKAMQRIERAVDLDKLDKVDISVEYSSSAVDTLAIFYQIKVFWQQLAWPDAEGSYSFVAKIIDDICRCSVYYSDKMAYKVNNTLTENKRFKVTKEWCLAVNNIDYVKQSIRPFVNDLGLTQLMDSLANFKSEISADHCKKTLDLVVDNAIDTVNNKIIDLLQTVVNKMSPEISKFLIEGAEVINTNNSHLDNLMLYLDENLCTLSKELNEENFQRTLDIIVDQIATIMYNLIQNNLEKKKPPTYFKNLRDSFHMLIGFLRKDNTTEYKSETIHKLEALMHLHTLDTVDLIHEYYLERLQKQKDMEEANEGVLTVKLIFINNVLKIDILNANGIKAMDSNGFSDPFIKVRLLPRDKFIHASKPTTSVQKKTLYPLFDECFRISLTPQQRAEENGLVMFIVKDQDFMGVTNEFVSETFVHFKDIPSTQLENDLGSVPQIRLKLTSPKTLDTKILRALDSRPTDKLAKEFLKREKIKVAAANSTPKK</sequence>
<evidence type="ECO:0000259" key="7">
    <source>
        <dbReference type="PROSITE" id="PS50004"/>
    </source>
</evidence>
<feature type="domain" description="C2" evidence="7">
    <location>
        <begin position="891"/>
        <end position="1020"/>
    </location>
</feature>
<evidence type="ECO:0000259" key="8">
    <source>
        <dbReference type="PROSITE" id="PS51258"/>
    </source>
</evidence>
<dbReference type="PROSITE" id="PS51259">
    <property type="entry name" value="MHD2"/>
    <property type="match status" value="1"/>
</dbReference>
<dbReference type="GeneID" id="100160584"/>
<proteinExistence type="inferred from homology"/>
<dbReference type="CDD" id="cd04009">
    <property type="entry name" value="C2B_Munc13-like"/>
    <property type="match status" value="1"/>
</dbReference>
<dbReference type="Gene3D" id="1.10.357.50">
    <property type="match status" value="1"/>
</dbReference>
<evidence type="ECO:0000256" key="2">
    <source>
        <dbReference type="ARBA" id="ARBA00004603"/>
    </source>
</evidence>
<keyword evidence="11" id="KW-1185">Reference proteome</keyword>
<evidence type="ECO:0000256" key="1">
    <source>
        <dbReference type="ARBA" id="ARBA00004496"/>
    </source>
</evidence>
<dbReference type="PROSITE" id="PS50004">
    <property type="entry name" value="C2"/>
    <property type="match status" value="2"/>
</dbReference>
<dbReference type="RefSeq" id="XP_008184972.1">
    <property type="nucleotide sequence ID" value="XM_008186750.2"/>
</dbReference>
<dbReference type="SMART" id="SM00239">
    <property type="entry name" value="C2"/>
    <property type="match status" value="2"/>
</dbReference>
<dbReference type="Proteomes" id="UP000007819">
    <property type="component" value="Chromosome A2"/>
</dbReference>
<feature type="domain" description="MHD2" evidence="9">
    <location>
        <begin position="775"/>
        <end position="881"/>
    </location>
</feature>
<dbReference type="CTD" id="6769"/>
<dbReference type="InterPro" id="IPR014770">
    <property type="entry name" value="Munc13_1"/>
</dbReference>
<evidence type="ECO:0000256" key="3">
    <source>
        <dbReference type="ARBA" id="ARBA00005823"/>
    </source>
</evidence>
<name>A0A8R2B7G3_ACYPI</name>
<organism evidence="10 11">
    <name type="scientific">Acyrthosiphon pisum</name>
    <name type="common">Pea aphid</name>
    <dbReference type="NCBI Taxonomy" id="7029"/>
    <lineage>
        <taxon>Eukaryota</taxon>
        <taxon>Metazoa</taxon>
        <taxon>Ecdysozoa</taxon>
        <taxon>Arthropoda</taxon>
        <taxon>Hexapoda</taxon>
        <taxon>Insecta</taxon>
        <taxon>Pterygota</taxon>
        <taxon>Neoptera</taxon>
        <taxon>Paraneoptera</taxon>
        <taxon>Hemiptera</taxon>
        <taxon>Sternorrhyncha</taxon>
        <taxon>Aphidomorpha</taxon>
        <taxon>Aphidoidea</taxon>
        <taxon>Aphididae</taxon>
        <taxon>Macrosiphini</taxon>
        <taxon>Acyrthosiphon</taxon>
    </lineage>
</organism>
<keyword evidence="6" id="KW-0967">Endosome</keyword>
<keyword evidence="5" id="KW-0963">Cytoplasm</keyword>
<evidence type="ECO:0000256" key="4">
    <source>
        <dbReference type="ARBA" id="ARBA00022483"/>
    </source>
</evidence>
<comment type="subcellular location">
    <subcellularLocation>
        <location evidence="1">Cytoplasm</location>
    </subcellularLocation>
    <subcellularLocation>
        <location evidence="2">Late endosome</location>
    </subcellularLocation>
</comment>
<evidence type="ECO:0000256" key="5">
    <source>
        <dbReference type="ARBA" id="ARBA00022490"/>
    </source>
</evidence>
<reference evidence="11" key="1">
    <citation type="submission" date="2010-06" db="EMBL/GenBank/DDBJ databases">
        <authorList>
            <person name="Jiang H."/>
            <person name="Abraham K."/>
            <person name="Ali S."/>
            <person name="Alsbrooks S.L."/>
            <person name="Anim B.N."/>
            <person name="Anosike U.S."/>
            <person name="Attaway T."/>
            <person name="Bandaranaike D.P."/>
            <person name="Battles P.K."/>
            <person name="Bell S.N."/>
            <person name="Bell A.V."/>
            <person name="Beltran B."/>
            <person name="Bickham C."/>
            <person name="Bustamante Y."/>
            <person name="Caleb T."/>
            <person name="Canada A."/>
            <person name="Cardenas V."/>
            <person name="Carter K."/>
            <person name="Chacko J."/>
            <person name="Chandrabose M.N."/>
            <person name="Chavez D."/>
            <person name="Chavez A."/>
            <person name="Chen L."/>
            <person name="Chu H.-S."/>
            <person name="Claassen K.J."/>
            <person name="Cockrell R."/>
            <person name="Collins M."/>
            <person name="Cooper J.A."/>
            <person name="Cree A."/>
            <person name="Curry S.M."/>
            <person name="Da Y."/>
            <person name="Dao M.D."/>
            <person name="Das B."/>
            <person name="Davila M.-L."/>
            <person name="Davy-Carroll L."/>
            <person name="Denson S."/>
            <person name="Dinh H."/>
            <person name="Ebong V.E."/>
            <person name="Edwards J.R."/>
            <person name="Egan A."/>
            <person name="El-Daye J."/>
            <person name="Escobedo L."/>
            <person name="Fernandez S."/>
            <person name="Fernando P.R."/>
            <person name="Flagg N."/>
            <person name="Forbes L.D."/>
            <person name="Fowler R.G."/>
            <person name="Fu Q."/>
            <person name="Gabisi R.A."/>
            <person name="Ganer J."/>
            <person name="Garbino Pronczuk A."/>
            <person name="Garcia R.M."/>
            <person name="Garner T."/>
            <person name="Garrett T.E."/>
            <person name="Gonzalez D.A."/>
            <person name="Hamid H."/>
            <person name="Hawkins E.S."/>
            <person name="Hirani K."/>
            <person name="Hogues M.E."/>
            <person name="Hollins B."/>
            <person name="Hsiao C.-H."/>
            <person name="Jabil R."/>
            <person name="James M.L."/>
            <person name="Jhangiani S.N."/>
            <person name="Johnson B."/>
            <person name="Johnson Q."/>
            <person name="Joshi V."/>
            <person name="Kalu J.B."/>
            <person name="Kam C."/>
            <person name="Kashfia A."/>
            <person name="Keebler J."/>
            <person name="Kisamo H."/>
            <person name="Kovar C.L."/>
            <person name="Lago L.A."/>
            <person name="Lai C.-Y."/>
            <person name="Laidlaw J."/>
            <person name="Lara F."/>
            <person name="Le T.-K."/>
            <person name="Lee S.L."/>
            <person name="Legall F.H."/>
            <person name="Lemon S.J."/>
            <person name="Lewis L.R."/>
            <person name="Li B."/>
            <person name="Liu Y."/>
            <person name="Liu Y.-S."/>
            <person name="Lopez J."/>
            <person name="Lozado R.J."/>
            <person name="Lu J."/>
            <person name="Madu R.C."/>
            <person name="Maheshwari M."/>
            <person name="Maheshwari R."/>
            <person name="Malloy K."/>
            <person name="Martinez E."/>
            <person name="Mathew T."/>
            <person name="Mercado I.C."/>
            <person name="Mercado C."/>
            <person name="Meyer B."/>
            <person name="Montgomery K."/>
            <person name="Morgan M.B."/>
            <person name="Munidasa M."/>
            <person name="Nazareth L.V."/>
            <person name="Nelson J."/>
            <person name="Ng B.M."/>
            <person name="Nguyen N.B."/>
            <person name="Nguyen P.Q."/>
            <person name="Nguyen T."/>
            <person name="Obregon M."/>
            <person name="Okwuonu G.O."/>
            <person name="Onwere C.G."/>
            <person name="Orozco G."/>
            <person name="Parra A."/>
            <person name="Patel S."/>
            <person name="Patil S."/>
            <person name="Perez A."/>
            <person name="Perez Y."/>
            <person name="Pham C."/>
            <person name="Primus E.L."/>
            <person name="Pu L.-L."/>
            <person name="Puazo M."/>
            <person name="Qin X."/>
            <person name="Quiroz J.B."/>
            <person name="Reese J."/>
            <person name="Richards S."/>
            <person name="Rives C.M."/>
            <person name="Robberts R."/>
            <person name="Ruiz S.J."/>
            <person name="Ruiz M.J."/>
            <person name="Santibanez J."/>
            <person name="Schneider B.W."/>
            <person name="Sisson I."/>
            <person name="Smith M."/>
            <person name="Sodergren E."/>
            <person name="Song X.-Z."/>
            <person name="Song B.B."/>
            <person name="Summersgill H."/>
            <person name="Thelus R."/>
            <person name="Thornton R.D."/>
            <person name="Trejos Z.Y."/>
            <person name="Usmani K."/>
            <person name="Vattathil S."/>
            <person name="Villasana D."/>
            <person name="Walker D.L."/>
            <person name="Wang S."/>
            <person name="Wang K."/>
            <person name="White C.S."/>
            <person name="Williams A.C."/>
            <person name="Williamson J."/>
            <person name="Wilson K."/>
            <person name="Woghiren I.O."/>
            <person name="Woodworth J.R."/>
            <person name="Worley K.C."/>
            <person name="Wright R.A."/>
            <person name="Wu W."/>
            <person name="Young L."/>
            <person name="Zhang L."/>
            <person name="Zhang J."/>
            <person name="Zhu Y."/>
            <person name="Muzny D.M."/>
            <person name="Weinstock G."/>
            <person name="Gibbs R.A."/>
        </authorList>
    </citation>
    <scope>NUCLEOTIDE SEQUENCE [LARGE SCALE GENOMIC DNA]</scope>
    <source>
        <strain evidence="11">LSR1</strain>
    </source>
</reference>
<dbReference type="SUPFAM" id="SSF49562">
    <property type="entry name" value="C2 domain (Calcium/lipid-binding domain, CaLB)"/>
    <property type="match status" value="2"/>
</dbReference>
<feature type="domain" description="MHD1" evidence="8">
    <location>
        <begin position="543"/>
        <end position="664"/>
    </location>
</feature>
<reference evidence="10" key="2">
    <citation type="submission" date="2022-06" db="UniProtKB">
        <authorList>
            <consortium name="EnsemblMetazoa"/>
        </authorList>
    </citation>
    <scope>IDENTIFICATION</scope>
</reference>
<evidence type="ECO:0000259" key="9">
    <source>
        <dbReference type="PROSITE" id="PS51259"/>
    </source>
</evidence>
<feature type="domain" description="C2" evidence="7">
    <location>
        <begin position="73"/>
        <end position="198"/>
    </location>
</feature>
<dbReference type="PANTHER" id="PTHR45999">
    <property type="entry name" value="UNC-13-4A, ISOFORM B"/>
    <property type="match status" value="1"/>
</dbReference>